<keyword evidence="13" id="KW-0969">Cilium</keyword>
<comment type="caution">
    <text evidence="13">The sequence shown here is derived from an EMBL/GenBank/DDBJ whole genome shotgun (WGS) entry which is preliminary data.</text>
</comment>
<dbReference type="NCBIfam" id="TIGR00206">
    <property type="entry name" value="fliF"/>
    <property type="match status" value="1"/>
</dbReference>
<evidence type="ECO:0000256" key="9">
    <source>
        <dbReference type="PIRNR" id="PIRNR004862"/>
    </source>
</evidence>
<dbReference type="GO" id="GO:0071973">
    <property type="term" value="P:bacterial-type flagellum-dependent cell motility"/>
    <property type="evidence" value="ECO:0007669"/>
    <property type="project" value="InterPro"/>
</dbReference>
<dbReference type="InterPro" id="IPR000067">
    <property type="entry name" value="FlgMring_FliF"/>
</dbReference>
<evidence type="ECO:0000256" key="2">
    <source>
        <dbReference type="ARBA" id="ARBA00004651"/>
    </source>
</evidence>
<evidence type="ECO:0000256" key="10">
    <source>
        <dbReference type="SAM" id="MobiDB-lite"/>
    </source>
</evidence>
<dbReference type="PIRSF" id="PIRSF004862">
    <property type="entry name" value="FliF"/>
    <property type="match status" value="1"/>
</dbReference>
<dbReference type="PANTHER" id="PTHR30046">
    <property type="entry name" value="FLAGELLAR M-RING PROTEIN"/>
    <property type="match status" value="1"/>
</dbReference>
<feature type="domain" description="Flagellar M-ring C-terminal" evidence="12">
    <location>
        <begin position="241"/>
        <end position="397"/>
    </location>
</feature>
<feature type="compositionally biased region" description="Polar residues" evidence="10">
    <location>
        <begin position="306"/>
        <end position="319"/>
    </location>
</feature>
<dbReference type="InterPro" id="IPR043427">
    <property type="entry name" value="YscJ/FliF"/>
</dbReference>
<evidence type="ECO:0000256" key="7">
    <source>
        <dbReference type="ARBA" id="ARBA00023136"/>
    </source>
</evidence>
<feature type="domain" description="Flagellar M-ring N-terminal" evidence="11">
    <location>
        <begin position="41"/>
        <end position="209"/>
    </location>
</feature>
<evidence type="ECO:0000256" key="5">
    <source>
        <dbReference type="ARBA" id="ARBA00022692"/>
    </source>
</evidence>
<keyword evidence="13" id="KW-0966">Cell projection</keyword>
<feature type="compositionally biased region" description="Polar residues" evidence="10">
    <location>
        <begin position="327"/>
        <end position="338"/>
    </location>
</feature>
<dbReference type="GO" id="GO:0005886">
    <property type="term" value="C:plasma membrane"/>
    <property type="evidence" value="ECO:0007669"/>
    <property type="project" value="UniProtKB-SubCell"/>
</dbReference>
<keyword evidence="8 9" id="KW-0975">Bacterial flagellum</keyword>
<comment type="similarity">
    <text evidence="3 9">Belongs to the FliF family.</text>
</comment>
<evidence type="ECO:0000256" key="1">
    <source>
        <dbReference type="ARBA" id="ARBA00004117"/>
    </source>
</evidence>
<dbReference type="PRINTS" id="PR01009">
    <property type="entry name" value="FLGMRINGFLIF"/>
</dbReference>
<dbReference type="GO" id="GO:0009431">
    <property type="term" value="C:bacterial-type flagellum basal body, MS ring"/>
    <property type="evidence" value="ECO:0007669"/>
    <property type="project" value="InterPro"/>
</dbReference>
<organism evidence="13 14">
    <name type="scientific">Sphingomonas mucosissima</name>
    <dbReference type="NCBI Taxonomy" id="370959"/>
    <lineage>
        <taxon>Bacteria</taxon>
        <taxon>Pseudomonadati</taxon>
        <taxon>Pseudomonadota</taxon>
        <taxon>Alphaproteobacteria</taxon>
        <taxon>Sphingomonadales</taxon>
        <taxon>Sphingomonadaceae</taxon>
        <taxon>Sphingomonas</taxon>
    </lineage>
</organism>
<evidence type="ECO:0000313" key="13">
    <source>
        <dbReference type="EMBL" id="OWK33124.1"/>
    </source>
</evidence>
<sequence>MNQLRTFVAQIGARRLMIMGGVAVALLAVLAAVALRGGSSAMGFLYTDLDPAAAQSISEKLASQNIPYQLSADGSSILAPQEKLAELRMSMAGEKLGGKIGYDVLDEEEPFGISASRAKLNETRAIEGELSRSIESLQNVSRARVHIVMPERAMFSAENRKATAAVTVKTRGRLTGEAVQSIRYLVSSSVPELTPEAVSVVDQTGALLARAGEAGEAGAGSADERQQAVESKLRSEIEALLEPIVGAGKVRAEVSAQIDRDQTREESSVFDPDKQVIARQVTVESNDQNSENQAAAQMATVGAQLPENQNQPGGQGDSRNAARTETSEDTTYANSQTRSVVVRAPGKINRLSVAVMIDGGVSGLPQPKIQRLTRLVENAVGIDAERGDSVVIESMQFAADASLTDKEDSIFSLVTTDQILGFLKFLVIAGVGLVALRMLKPKRLAADAPGGTVETLLTPQGPEIARLTAQAAEGDEAAIQQLEALQDAAPSPPLLDEEIALAQVDGRIKSSALKKIGDAIQASPPEAAAVIRQWMNA</sequence>
<evidence type="ECO:0000256" key="8">
    <source>
        <dbReference type="ARBA" id="ARBA00023143"/>
    </source>
</evidence>
<evidence type="ECO:0000313" key="14">
    <source>
        <dbReference type="Proteomes" id="UP000197783"/>
    </source>
</evidence>
<comment type="subcellular location">
    <subcellularLocation>
        <location evidence="1 9">Bacterial flagellum basal body</location>
    </subcellularLocation>
    <subcellularLocation>
        <location evidence="2">Cell membrane</location>
        <topology evidence="2">Multi-pass membrane protein</topology>
    </subcellularLocation>
</comment>
<keyword evidence="14" id="KW-1185">Reference proteome</keyword>
<evidence type="ECO:0000259" key="11">
    <source>
        <dbReference type="Pfam" id="PF01514"/>
    </source>
</evidence>
<comment type="function">
    <text evidence="9">The M ring may be actively involved in energy transduction.</text>
</comment>
<keyword evidence="7" id="KW-0472">Membrane</keyword>
<dbReference type="InterPro" id="IPR013556">
    <property type="entry name" value="Flag_M-ring_C"/>
</dbReference>
<reference evidence="13 14" key="1">
    <citation type="submission" date="2017-03" db="EMBL/GenBank/DDBJ databases">
        <title>Genome sequence of Sphingomonas mucosissima DSM 17494.</title>
        <authorList>
            <person name="Poehlein A."/>
            <person name="Wuebbeler J.H."/>
            <person name="Steinbuechel A."/>
            <person name="Daniel R."/>
        </authorList>
    </citation>
    <scope>NUCLEOTIDE SEQUENCE [LARGE SCALE GENOMIC DNA]</scope>
    <source>
        <strain evidence="13 14">DSM 17494</strain>
    </source>
</reference>
<dbReference type="Gene3D" id="3.30.300.30">
    <property type="match status" value="1"/>
</dbReference>
<proteinExistence type="inferred from homology"/>
<dbReference type="PANTHER" id="PTHR30046:SF0">
    <property type="entry name" value="FLAGELLAR M-RING PROTEIN"/>
    <property type="match status" value="1"/>
</dbReference>
<accession>A0A245ZTP5</accession>
<keyword evidence="13" id="KW-0282">Flagellum</keyword>
<evidence type="ECO:0000256" key="3">
    <source>
        <dbReference type="ARBA" id="ARBA00007971"/>
    </source>
</evidence>
<keyword evidence="5" id="KW-0812">Transmembrane</keyword>
<dbReference type="AlphaFoldDB" id="A0A245ZTP5"/>
<keyword evidence="4" id="KW-1003">Cell membrane</keyword>
<dbReference type="OrthoDB" id="9807026at2"/>
<dbReference type="Pfam" id="PF08345">
    <property type="entry name" value="YscJ_FliF_C"/>
    <property type="match status" value="1"/>
</dbReference>
<feature type="region of interest" description="Disordered" evidence="10">
    <location>
        <begin position="305"/>
        <end position="338"/>
    </location>
</feature>
<dbReference type="EMBL" id="NBBJ01000001">
    <property type="protein sequence ID" value="OWK33124.1"/>
    <property type="molecule type" value="Genomic_DNA"/>
</dbReference>
<dbReference type="GO" id="GO:0003774">
    <property type="term" value="F:cytoskeletal motor activity"/>
    <property type="evidence" value="ECO:0007669"/>
    <property type="project" value="InterPro"/>
</dbReference>
<gene>
    <name evidence="13" type="primary">fliF_1</name>
    <name evidence="13" type="ORF">SPMU_14700</name>
</gene>
<evidence type="ECO:0000259" key="12">
    <source>
        <dbReference type="Pfam" id="PF08345"/>
    </source>
</evidence>
<dbReference type="Pfam" id="PF01514">
    <property type="entry name" value="YscJ_FliF"/>
    <property type="match status" value="1"/>
</dbReference>
<dbReference type="InterPro" id="IPR006182">
    <property type="entry name" value="FliF_N_dom"/>
</dbReference>
<evidence type="ECO:0000256" key="4">
    <source>
        <dbReference type="ARBA" id="ARBA00022475"/>
    </source>
</evidence>
<protein>
    <recommendedName>
        <fullName evidence="9">Flagellar M-ring protein</fullName>
    </recommendedName>
</protein>
<keyword evidence="6" id="KW-1133">Transmembrane helix</keyword>
<dbReference type="Proteomes" id="UP000197783">
    <property type="component" value="Unassembled WGS sequence"/>
</dbReference>
<name>A0A245ZTP5_9SPHN</name>
<dbReference type="InterPro" id="IPR045851">
    <property type="entry name" value="AMP-bd_C_sf"/>
</dbReference>
<evidence type="ECO:0000256" key="6">
    <source>
        <dbReference type="ARBA" id="ARBA00022989"/>
    </source>
</evidence>